<dbReference type="InterPro" id="IPR049052">
    <property type="entry name" value="nSTAND1"/>
</dbReference>
<evidence type="ECO:0000259" key="2">
    <source>
        <dbReference type="Pfam" id="PF20703"/>
    </source>
</evidence>
<keyword evidence="1" id="KW-0472">Membrane</keyword>
<protein>
    <recommendedName>
        <fullName evidence="2">Novel STAND NTPase 1 domain-containing protein</fullName>
    </recommendedName>
</protein>
<proteinExistence type="predicted"/>
<organism evidence="3 4">
    <name type="scientific">Streptomyces narbonensis</name>
    <dbReference type="NCBI Taxonomy" id="67333"/>
    <lineage>
        <taxon>Bacteria</taxon>
        <taxon>Bacillati</taxon>
        <taxon>Actinomycetota</taxon>
        <taxon>Actinomycetes</taxon>
        <taxon>Kitasatosporales</taxon>
        <taxon>Streptomycetaceae</taxon>
        <taxon>Streptomyces</taxon>
    </lineage>
</organism>
<evidence type="ECO:0000313" key="4">
    <source>
        <dbReference type="Proteomes" id="UP001551329"/>
    </source>
</evidence>
<gene>
    <name evidence="3" type="ORF">AB0A88_19675</name>
</gene>
<dbReference type="EMBL" id="JBEZAE010000012">
    <property type="protein sequence ID" value="MEU7072342.1"/>
    <property type="molecule type" value="Genomic_DNA"/>
</dbReference>
<accession>A0ABV3CC18</accession>
<keyword evidence="4" id="KW-1185">Reference proteome</keyword>
<feature type="domain" description="Novel STAND NTPase 1" evidence="2">
    <location>
        <begin position="103"/>
        <end position="463"/>
    </location>
</feature>
<reference evidence="3 4" key="1">
    <citation type="submission" date="2024-06" db="EMBL/GenBank/DDBJ databases">
        <title>The Natural Products Discovery Center: Release of the First 8490 Sequenced Strains for Exploring Actinobacteria Biosynthetic Diversity.</title>
        <authorList>
            <person name="Kalkreuter E."/>
            <person name="Kautsar S.A."/>
            <person name="Yang D."/>
            <person name="Bader C.D."/>
            <person name="Teijaro C.N."/>
            <person name="Fluegel L."/>
            <person name="Davis C.M."/>
            <person name="Simpson J.R."/>
            <person name="Lauterbach L."/>
            <person name="Steele A.D."/>
            <person name="Gui C."/>
            <person name="Meng S."/>
            <person name="Li G."/>
            <person name="Viehrig K."/>
            <person name="Ye F."/>
            <person name="Su P."/>
            <person name="Kiefer A.F."/>
            <person name="Nichols A."/>
            <person name="Cepeda A.J."/>
            <person name="Yan W."/>
            <person name="Fan B."/>
            <person name="Jiang Y."/>
            <person name="Adhikari A."/>
            <person name="Zheng C.-J."/>
            <person name="Schuster L."/>
            <person name="Cowan T.M."/>
            <person name="Smanski M.J."/>
            <person name="Chevrette M.G."/>
            <person name="De Carvalho L.P.S."/>
            <person name="Shen B."/>
        </authorList>
    </citation>
    <scope>NUCLEOTIDE SEQUENCE [LARGE SCALE GENOMIC DNA]</scope>
    <source>
        <strain evidence="3 4">NPDC045974</strain>
    </source>
</reference>
<evidence type="ECO:0000256" key="1">
    <source>
        <dbReference type="SAM" id="Phobius"/>
    </source>
</evidence>
<feature type="transmembrane region" description="Helical" evidence="1">
    <location>
        <begin position="511"/>
        <end position="531"/>
    </location>
</feature>
<keyword evidence="1" id="KW-1133">Transmembrane helix</keyword>
<dbReference type="Proteomes" id="UP001551329">
    <property type="component" value="Unassembled WGS sequence"/>
</dbReference>
<keyword evidence="1" id="KW-0812">Transmembrane</keyword>
<dbReference type="InterPro" id="IPR027417">
    <property type="entry name" value="P-loop_NTPase"/>
</dbReference>
<dbReference type="SUPFAM" id="SSF52540">
    <property type="entry name" value="P-loop containing nucleoside triphosphate hydrolases"/>
    <property type="match status" value="1"/>
</dbReference>
<dbReference type="Pfam" id="PF20703">
    <property type="entry name" value="nSTAND1"/>
    <property type="match status" value="1"/>
</dbReference>
<comment type="caution">
    <text evidence="3">The sequence shown here is derived from an EMBL/GenBank/DDBJ whole genome shotgun (WGS) entry which is preliminary data.</text>
</comment>
<dbReference type="RefSeq" id="WP_358477644.1">
    <property type="nucleotide sequence ID" value="NZ_JBEZAE010000012.1"/>
</dbReference>
<evidence type="ECO:0000313" key="3">
    <source>
        <dbReference type="EMBL" id="MEU7072342.1"/>
    </source>
</evidence>
<sequence length="556" mass="60306">MGRKEKRLDPSEGPVAEFAHALRRLRQDAGGPVYSEMARRSGAYSVTTFSRAAGGEHLPTLPVALAYVAACGGDLAEWEAYWRRMSEEAVLGRRPGTDAEPSPYRGLARFEPADSDLYFGRDRSVADLLDLAGGHRLVCVFGASGSGKSSLLRAGLIPRLLDPAQSGERPAAVRILTPGEDPFTTHGPSLVAADAQGDTWLVVDQFEEVFTLCHDAVERARFVDALLAAGDPVRRLRVVLGIRADFYPHCLEHTGLATAIRDASLPIGKMTQAELREAICGPAAARRLVVERALTEVLVEEVSGQTGGLPMLSHALLETWRRRRGRTLTLAGYQGVGGMRGAVAQSAEAAYSRLDLAQAETARQIMLRLITPGQGAVDTRRPAARAEIASIGNGGSEVNAVLETLARARLIIVDRDRVELAHETLITAWPRLQGWIEQDRETLRLHRWLTEAADAWEAVGRDPGVRISPVRLAQLGDFVTEAGRSRLTGLEADFIAAGLATHRRAIRNRKIIGVVIPLLSSLAMVSGALAWQQSRRHRIDNWTPSAQRLTTLASGT</sequence>
<name>A0ABV3CC18_9ACTN</name>